<protein>
    <submittedName>
        <fullName evidence="1">Uncharacterized protein</fullName>
    </submittedName>
</protein>
<gene>
    <name evidence="1" type="ORF">SNEC2469_LOCUS33111</name>
</gene>
<reference evidence="1" key="1">
    <citation type="submission" date="2021-02" db="EMBL/GenBank/DDBJ databases">
        <authorList>
            <person name="Dougan E. K."/>
            <person name="Rhodes N."/>
            <person name="Thang M."/>
            <person name="Chan C."/>
        </authorList>
    </citation>
    <scope>NUCLEOTIDE SEQUENCE</scope>
</reference>
<keyword evidence="2" id="KW-1185">Reference proteome</keyword>
<dbReference type="Proteomes" id="UP000601435">
    <property type="component" value="Unassembled WGS sequence"/>
</dbReference>
<evidence type="ECO:0000313" key="1">
    <source>
        <dbReference type="EMBL" id="CAE7938312.1"/>
    </source>
</evidence>
<accession>A0A813C589</accession>
<sequence length="492" mass="52496">MVEKAAAVVKGIATGSLSGDATDSIAGIAWNFDSSSGGASQTDLDLGNGFTCHNCFFDLGASVHLELNIQDYKVEHLVMYLEGDAKMQYDVSLQPQYFHASNDTVISTLKLDEVHFSIAGIPFVLDTTVPISLGYDAVLEIGQDASVRAMASIDGSWKGGVAYSSKDSTLHHIDERKFEPSGKLSASATAGFQVHLFPQVVFLCDHLGGPTLGLKPSVDVVVGAAVGSETCPTDRALQAGLFAQIHFGLQVALGAKIDIELAGVPVWKRSWPALLSHTFKWPLLSSCVSSDGRGGLAATPSLLPAGAQPLATGVAFTGTLMPDTSRGVCARYPAVPLTVQLTSEQDAHLLSKQPKHGFGFPPQDVVFTTAQNGKWAFPLPGERNDVNYNAFGSLQLDYQWSGDQLGSVVDRASCQAGSAQKACYTFVYDSSPDLPQVGLPAFIWFADLSPDMSEITLQKPDAGSCYHYPVSLKRTHGQRRFSSHTDSEAVYV</sequence>
<dbReference type="AlphaFoldDB" id="A0A813C589"/>
<dbReference type="EMBL" id="CAJNJA010086053">
    <property type="protein sequence ID" value="CAE7938312.1"/>
    <property type="molecule type" value="Genomic_DNA"/>
</dbReference>
<organism evidence="1 2">
    <name type="scientific">Symbiodinium necroappetens</name>
    <dbReference type="NCBI Taxonomy" id="1628268"/>
    <lineage>
        <taxon>Eukaryota</taxon>
        <taxon>Sar</taxon>
        <taxon>Alveolata</taxon>
        <taxon>Dinophyceae</taxon>
        <taxon>Suessiales</taxon>
        <taxon>Symbiodiniaceae</taxon>
        <taxon>Symbiodinium</taxon>
    </lineage>
</organism>
<dbReference type="OrthoDB" id="10669766at2759"/>
<evidence type="ECO:0000313" key="2">
    <source>
        <dbReference type="Proteomes" id="UP000601435"/>
    </source>
</evidence>
<comment type="caution">
    <text evidence="1">The sequence shown here is derived from an EMBL/GenBank/DDBJ whole genome shotgun (WGS) entry which is preliminary data.</text>
</comment>
<proteinExistence type="predicted"/>
<name>A0A813C589_9DINO</name>